<feature type="compositionally biased region" description="Basic residues" evidence="1">
    <location>
        <begin position="258"/>
        <end position="273"/>
    </location>
</feature>
<gene>
    <name evidence="2" type="ORF">PMEA_00017361</name>
</gene>
<dbReference type="Proteomes" id="UP001159428">
    <property type="component" value="Unassembled WGS sequence"/>
</dbReference>
<protein>
    <submittedName>
        <fullName evidence="2">Uncharacterized protein</fullName>
    </submittedName>
</protein>
<evidence type="ECO:0000256" key="1">
    <source>
        <dbReference type="SAM" id="MobiDB-lite"/>
    </source>
</evidence>
<name>A0AAU9VTL6_9CNID</name>
<accession>A0AAU9VTL6</accession>
<organism evidence="2 3">
    <name type="scientific">Pocillopora meandrina</name>
    <dbReference type="NCBI Taxonomy" id="46732"/>
    <lineage>
        <taxon>Eukaryota</taxon>
        <taxon>Metazoa</taxon>
        <taxon>Cnidaria</taxon>
        <taxon>Anthozoa</taxon>
        <taxon>Hexacorallia</taxon>
        <taxon>Scleractinia</taxon>
        <taxon>Astrocoeniina</taxon>
        <taxon>Pocilloporidae</taxon>
        <taxon>Pocillopora</taxon>
    </lineage>
</organism>
<dbReference type="AlphaFoldDB" id="A0AAU9VTL6"/>
<proteinExistence type="predicted"/>
<feature type="region of interest" description="Disordered" evidence="1">
    <location>
        <begin position="258"/>
        <end position="280"/>
    </location>
</feature>
<evidence type="ECO:0000313" key="2">
    <source>
        <dbReference type="EMBL" id="CAH3035479.1"/>
    </source>
</evidence>
<reference evidence="2 3" key="1">
    <citation type="submission" date="2022-05" db="EMBL/GenBank/DDBJ databases">
        <authorList>
            <consortium name="Genoscope - CEA"/>
            <person name="William W."/>
        </authorList>
    </citation>
    <scope>NUCLEOTIDE SEQUENCE [LARGE SCALE GENOMIC DNA]</scope>
</reference>
<feature type="compositionally biased region" description="Acidic residues" evidence="1">
    <location>
        <begin position="30"/>
        <end position="42"/>
    </location>
</feature>
<evidence type="ECO:0000313" key="3">
    <source>
        <dbReference type="Proteomes" id="UP001159428"/>
    </source>
</evidence>
<sequence length="374" mass="41972">MNALASMVQSVVQEMKAMNRRMDQLSEPVNPEDEDLDYEEGELEHGDADRESIVSLDTKVSELTKACEAGNNKSKSPSALHDIARDLDLSEKTGSAVDEELANIVNSLLRDKIPDEKTHAKVDQYPKPANIEGLRTPRVNPLIWSQLPAQVRTQDSKHQKSQNSLVAAVVAITKATDIVLKQNQSDNKELLTTLTDGIALAMNCLHDMNSTRHQSMKKDLHRDYAALCNATTVPSSSEFLFGDLSKLTKDISDANKLTKKVRPASHSSSRGRKSTFTNHYSANRNRRFAPYAYSRARYNDNNNFLSKRRSPPMKGKKEGITKIVSVHKFLQDRRGCGVLDGIRICPLTTLKSLYKGDRNTTEWRKQTVHKFHKA</sequence>
<comment type="caution">
    <text evidence="2">The sequence shown here is derived from an EMBL/GenBank/DDBJ whole genome shotgun (WGS) entry which is preliminary data.</text>
</comment>
<dbReference type="PANTHER" id="PTHR34239">
    <property type="entry name" value="APPLE DOMAIN-CONTAINING PROTEIN"/>
    <property type="match status" value="1"/>
</dbReference>
<dbReference type="PANTHER" id="PTHR34239:SF2">
    <property type="entry name" value="TRANSPOSABLE ELEMENT P TRANSPOSASE_THAP9 CONSERVED DOMAIN-CONTAINING PROTEIN"/>
    <property type="match status" value="1"/>
</dbReference>
<dbReference type="EMBL" id="CALNXJ010000003">
    <property type="protein sequence ID" value="CAH3035479.1"/>
    <property type="molecule type" value="Genomic_DNA"/>
</dbReference>
<keyword evidence="3" id="KW-1185">Reference proteome</keyword>
<feature type="region of interest" description="Disordered" evidence="1">
    <location>
        <begin position="21"/>
        <end position="47"/>
    </location>
</feature>